<gene>
    <name evidence="2" type="ORF">Glove_603g8</name>
</gene>
<evidence type="ECO:0000313" key="2">
    <source>
        <dbReference type="EMBL" id="RHZ46935.1"/>
    </source>
</evidence>
<dbReference type="EMBL" id="PQFF01000502">
    <property type="protein sequence ID" value="RHZ46935.1"/>
    <property type="molecule type" value="Genomic_DNA"/>
</dbReference>
<dbReference type="AlphaFoldDB" id="A0A397G7E1"/>
<sequence length="444" mass="51439">MKYREGTLIYDKKDKTFYVFDKKTSEKFDTFSSWITFLKVNKIFKGARSALATIFFEPNFSSSNLASIMRTEQNPYWKTHNLASIAEVISLIKTNITSKQEFFGVGMREIINGIGITFFGKENKVEKDLTIRWKKNLISYDMFVFEKRVKKINGIATGDAIERNLSEIEETIQFVSKSKICPGQITKGFEQVVKLRDNYLVKNERNSNSTIHETFATLENQGQFNEAYRKIDCDLLIMEMNICQNCQKIKNTLIQIQIRNQNHTNVSSIKTNHASREILTEKIQLQRKKIKDQNQILQTLQDKLQLKIENEKEEVSEDLGQIAEEISIKVAKHEVDISTFNPIFQELIRIQSGKAKGVKYHPIFLRWAISIYSRGGHAAYETIKSIMRLPSVSTLKSYINENQQHLGWQNKTAYHILQKMATENIGDQGRIGFFSHDSFKIQKV</sequence>
<keyword evidence="1" id="KW-0175">Coiled coil</keyword>
<dbReference type="OrthoDB" id="2427501at2759"/>
<feature type="coiled-coil region" evidence="1">
    <location>
        <begin position="283"/>
        <end position="314"/>
    </location>
</feature>
<accession>A0A397G7E1</accession>
<keyword evidence="3" id="KW-1185">Reference proteome</keyword>
<proteinExistence type="predicted"/>
<protein>
    <submittedName>
        <fullName evidence="2">Uncharacterized protein</fullName>
    </submittedName>
</protein>
<evidence type="ECO:0000256" key="1">
    <source>
        <dbReference type="SAM" id="Coils"/>
    </source>
</evidence>
<comment type="caution">
    <text evidence="2">The sequence shown here is derived from an EMBL/GenBank/DDBJ whole genome shotgun (WGS) entry which is preliminary data.</text>
</comment>
<name>A0A397G7E1_9GLOM</name>
<dbReference type="Proteomes" id="UP000266861">
    <property type="component" value="Unassembled WGS sequence"/>
</dbReference>
<reference evidence="2 3" key="1">
    <citation type="submission" date="2018-08" db="EMBL/GenBank/DDBJ databases">
        <title>Genome and evolution of the arbuscular mycorrhizal fungus Diversispora epigaea (formerly Glomus versiforme) and its bacterial endosymbionts.</title>
        <authorList>
            <person name="Sun X."/>
            <person name="Fei Z."/>
            <person name="Harrison M."/>
        </authorList>
    </citation>
    <scope>NUCLEOTIDE SEQUENCE [LARGE SCALE GENOMIC DNA]</scope>
    <source>
        <strain evidence="2 3">IT104</strain>
    </source>
</reference>
<organism evidence="2 3">
    <name type="scientific">Diversispora epigaea</name>
    <dbReference type="NCBI Taxonomy" id="1348612"/>
    <lineage>
        <taxon>Eukaryota</taxon>
        <taxon>Fungi</taxon>
        <taxon>Fungi incertae sedis</taxon>
        <taxon>Mucoromycota</taxon>
        <taxon>Glomeromycotina</taxon>
        <taxon>Glomeromycetes</taxon>
        <taxon>Diversisporales</taxon>
        <taxon>Diversisporaceae</taxon>
        <taxon>Diversispora</taxon>
    </lineage>
</organism>
<evidence type="ECO:0000313" key="3">
    <source>
        <dbReference type="Proteomes" id="UP000266861"/>
    </source>
</evidence>